<evidence type="ECO:0000313" key="9">
    <source>
        <dbReference type="Proteomes" id="UP000521922"/>
    </source>
</evidence>
<comment type="similarity">
    <text evidence="3 6">Belongs to the DHNA family.</text>
</comment>
<organism evidence="8 9">
    <name type="scientific">Kineococcus aurantiacus</name>
    <dbReference type="NCBI Taxonomy" id="37633"/>
    <lineage>
        <taxon>Bacteria</taxon>
        <taxon>Bacillati</taxon>
        <taxon>Actinomycetota</taxon>
        <taxon>Actinomycetes</taxon>
        <taxon>Kineosporiales</taxon>
        <taxon>Kineosporiaceae</taxon>
        <taxon>Kineococcus</taxon>
    </lineage>
</organism>
<dbReference type="EMBL" id="JACCBB010000001">
    <property type="protein sequence ID" value="NYD22181.1"/>
    <property type="molecule type" value="Genomic_DNA"/>
</dbReference>
<comment type="function">
    <text evidence="6">Catalyzes the conversion of 7,8-dihydroneopterin to 6-hydroxymethyl-7,8-dihydropterin.</text>
</comment>
<dbReference type="Gene3D" id="3.30.1130.10">
    <property type="match status" value="1"/>
</dbReference>
<dbReference type="AlphaFoldDB" id="A0A7Y9DKB4"/>
<dbReference type="CDD" id="cd00534">
    <property type="entry name" value="DHNA_DHNTPE"/>
    <property type="match status" value="1"/>
</dbReference>
<dbReference type="NCBIfam" id="TIGR00525">
    <property type="entry name" value="folB"/>
    <property type="match status" value="1"/>
</dbReference>
<comment type="catalytic activity">
    <reaction evidence="1 6">
        <text>7,8-dihydroneopterin = 6-hydroxymethyl-7,8-dihydropterin + glycolaldehyde</text>
        <dbReference type="Rhea" id="RHEA:10540"/>
        <dbReference type="ChEBI" id="CHEBI:17001"/>
        <dbReference type="ChEBI" id="CHEBI:17071"/>
        <dbReference type="ChEBI" id="CHEBI:44841"/>
        <dbReference type="EC" id="4.1.2.25"/>
    </reaction>
</comment>
<dbReference type="PANTHER" id="PTHR42844:SF1">
    <property type="entry name" value="DIHYDRONEOPTERIN ALDOLASE 1-RELATED"/>
    <property type="match status" value="1"/>
</dbReference>
<dbReference type="GO" id="GO:0005737">
    <property type="term" value="C:cytoplasm"/>
    <property type="evidence" value="ECO:0007669"/>
    <property type="project" value="TreeGrafter"/>
</dbReference>
<dbReference type="RefSeq" id="WP_343077908.1">
    <property type="nucleotide sequence ID" value="NZ_BAAAGN010000005.1"/>
</dbReference>
<dbReference type="UniPathway" id="UPA00077">
    <property type="reaction ID" value="UER00154"/>
</dbReference>
<dbReference type="Pfam" id="PF02152">
    <property type="entry name" value="FolB"/>
    <property type="match status" value="1"/>
</dbReference>
<evidence type="ECO:0000259" key="7">
    <source>
        <dbReference type="SMART" id="SM00905"/>
    </source>
</evidence>
<feature type="domain" description="Dihydroneopterin aldolase/epimerase" evidence="7">
    <location>
        <begin position="21"/>
        <end position="134"/>
    </location>
</feature>
<dbReference type="InterPro" id="IPR043133">
    <property type="entry name" value="GTP-CH-I_C/QueF"/>
</dbReference>
<dbReference type="EC" id="4.1.2.25" evidence="6"/>
<dbReference type="PANTHER" id="PTHR42844">
    <property type="entry name" value="DIHYDRONEOPTERIN ALDOLASE 1-RELATED"/>
    <property type="match status" value="1"/>
</dbReference>
<evidence type="ECO:0000256" key="4">
    <source>
        <dbReference type="ARBA" id="ARBA00022909"/>
    </source>
</evidence>
<accession>A0A7Y9DKB4</accession>
<dbReference type="Proteomes" id="UP000521922">
    <property type="component" value="Unassembled WGS sequence"/>
</dbReference>
<dbReference type="SUPFAM" id="SSF55620">
    <property type="entry name" value="Tetrahydrobiopterin biosynthesis enzymes-like"/>
    <property type="match status" value="1"/>
</dbReference>
<evidence type="ECO:0000313" key="8">
    <source>
        <dbReference type="EMBL" id="NYD22181.1"/>
    </source>
</evidence>
<dbReference type="InterPro" id="IPR006157">
    <property type="entry name" value="FolB_dom"/>
</dbReference>
<protein>
    <recommendedName>
        <fullName evidence="6">7,8-dihydroneopterin aldolase</fullName>
        <ecNumber evidence="6">4.1.2.25</ecNumber>
    </recommendedName>
</protein>
<dbReference type="InterPro" id="IPR006156">
    <property type="entry name" value="Dihydroneopterin_aldolase"/>
</dbReference>
<evidence type="ECO:0000256" key="6">
    <source>
        <dbReference type="RuleBase" id="RU362079"/>
    </source>
</evidence>
<evidence type="ECO:0000256" key="2">
    <source>
        <dbReference type="ARBA" id="ARBA00005013"/>
    </source>
</evidence>
<reference evidence="8 9" key="1">
    <citation type="submission" date="2020-07" db="EMBL/GenBank/DDBJ databases">
        <title>Sequencing the genomes of 1000 actinobacteria strains.</title>
        <authorList>
            <person name="Klenk H.-P."/>
        </authorList>
    </citation>
    <scope>NUCLEOTIDE SEQUENCE [LARGE SCALE GENOMIC DNA]</scope>
    <source>
        <strain evidence="8 9">DSM 7487</strain>
    </source>
</reference>
<dbReference type="SMART" id="SM00905">
    <property type="entry name" value="FolB"/>
    <property type="match status" value="1"/>
</dbReference>
<keyword evidence="4 6" id="KW-0289">Folate biosynthesis</keyword>
<proteinExistence type="inferred from homology"/>
<dbReference type="GO" id="GO:0004150">
    <property type="term" value="F:dihydroneopterin aldolase activity"/>
    <property type="evidence" value="ECO:0007669"/>
    <property type="project" value="UniProtKB-UniRule"/>
</dbReference>
<comment type="caution">
    <text evidence="8">The sequence shown here is derived from an EMBL/GenBank/DDBJ whole genome shotgun (WGS) entry which is preliminary data.</text>
</comment>
<dbReference type="GO" id="GO:0046654">
    <property type="term" value="P:tetrahydrofolate biosynthetic process"/>
    <property type="evidence" value="ECO:0007669"/>
    <property type="project" value="UniProtKB-UniRule"/>
</dbReference>
<evidence type="ECO:0000256" key="5">
    <source>
        <dbReference type="ARBA" id="ARBA00023239"/>
    </source>
</evidence>
<evidence type="ECO:0000256" key="3">
    <source>
        <dbReference type="ARBA" id="ARBA00005708"/>
    </source>
</evidence>
<name>A0A7Y9DKB4_9ACTN</name>
<evidence type="ECO:0000256" key="1">
    <source>
        <dbReference type="ARBA" id="ARBA00001353"/>
    </source>
</evidence>
<comment type="pathway">
    <text evidence="2 6">Cofactor biosynthesis; tetrahydrofolate biosynthesis; 2-amino-4-hydroxy-6-hydroxymethyl-7,8-dihydropteridine diphosphate from 7,8-dihydroneopterin triphosphate: step 3/4.</text>
</comment>
<dbReference type="GO" id="GO:0046656">
    <property type="term" value="P:folic acid biosynthetic process"/>
    <property type="evidence" value="ECO:0007669"/>
    <property type="project" value="UniProtKB-UniRule"/>
</dbReference>
<gene>
    <name evidence="8" type="ORF">BJ968_001721</name>
</gene>
<sequence length="136" mass="14417">MSSLEAAGPVLDAEGRVLDRIVLRGLTGRGHHGVLGFEREQGQPFGLDVALHLDTREAAAGDDLTATVNYGTLAVELVAVLTGDPVDLLETLAQRAADVCLAASPRVRAVDVVVHKPHAPVPTPFDDVELAIRRTR</sequence>
<dbReference type="NCBIfam" id="TIGR00526">
    <property type="entry name" value="folB_dom"/>
    <property type="match status" value="1"/>
</dbReference>
<keyword evidence="9" id="KW-1185">Reference proteome</keyword>
<keyword evidence="5 6" id="KW-0456">Lyase</keyword>